<dbReference type="GO" id="GO:0006508">
    <property type="term" value="P:proteolysis"/>
    <property type="evidence" value="ECO:0007669"/>
    <property type="project" value="UniProtKB-KW"/>
</dbReference>
<dbReference type="Gene3D" id="2.60.120.380">
    <property type="match status" value="1"/>
</dbReference>
<dbReference type="SUPFAM" id="SSF54001">
    <property type="entry name" value="Cysteine proteinases"/>
    <property type="match status" value="1"/>
</dbReference>
<comment type="similarity">
    <text evidence="1">Belongs to the peptidase C2 family.</text>
</comment>
<dbReference type="SMART" id="SM00230">
    <property type="entry name" value="CysPc"/>
    <property type="match status" value="1"/>
</dbReference>
<protein>
    <submittedName>
        <fullName evidence="9">Uncharacterized protein</fullName>
    </submittedName>
</protein>
<dbReference type="PROSITE" id="PS50203">
    <property type="entry name" value="CALPAIN_CAT"/>
    <property type="match status" value="1"/>
</dbReference>
<dbReference type="SUPFAM" id="SSF49758">
    <property type="entry name" value="Calpain large subunit, middle domain (domain III)"/>
    <property type="match status" value="1"/>
</dbReference>
<dbReference type="PANTHER" id="PTHR10183">
    <property type="entry name" value="CALPAIN"/>
    <property type="match status" value="1"/>
</dbReference>
<dbReference type="GO" id="GO:0005737">
    <property type="term" value="C:cytoplasm"/>
    <property type="evidence" value="ECO:0007669"/>
    <property type="project" value="TreeGrafter"/>
</dbReference>
<dbReference type="PROSITE" id="PS50004">
    <property type="entry name" value="C2"/>
    <property type="match status" value="1"/>
</dbReference>
<name>A0A0P4WD95_SCYOL</name>
<feature type="active site" evidence="5 6">
    <location>
        <position position="83"/>
    </location>
</feature>
<evidence type="ECO:0000256" key="2">
    <source>
        <dbReference type="ARBA" id="ARBA00022670"/>
    </source>
</evidence>
<dbReference type="InterPro" id="IPR022684">
    <property type="entry name" value="Calpain_cysteine_protease"/>
</dbReference>
<dbReference type="InterPro" id="IPR036213">
    <property type="entry name" value="Calpain_III_sf"/>
</dbReference>
<dbReference type="Pfam" id="PF00168">
    <property type="entry name" value="C2"/>
    <property type="match status" value="1"/>
</dbReference>
<dbReference type="CDD" id="cd00214">
    <property type="entry name" value="Calpain_III"/>
    <property type="match status" value="1"/>
</dbReference>
<dbReference type="InterPro" id="IPR033883">
    <property type="entry name" value="C2_III"/>
</dbReference>
<evidence type="ECO:0000256" key="3">
    <source>
        <dbReference type="ARBA" id="ARBA00022801"/>
    </source>
</evidence>
<feature type="domain" description="Calpain catalytic" evidence="8">
    <location>
        <begin position="28"/>
        <end position="343"/>
    </location>
</feature>
<evidence type="ECO:0000259" key="7">
    <source>
        <dbReference type="PROSITE" id="PS50004"/>
    </source>
</evidence>
<dbReference type="Pfam" id="PF00648">
    <property type="entry name" value="Peptidase_C2"/>
    <property type="match status" value="1"/>
</dbReference>
<feature type="active site" evidence="5 6">
    <location>
        <position position="284"/>
    </location>
</feature>
<reference evidence="9" key="1">
    <citation type="submission" date="2015-09" db="EMBL/GenBank/DDBJ databases">
        <title>Scylla olivacea transcriptome.</title>
        <authorList>
            <person name="Ikhwanuddin M."/>
        </authorList>
    </citation>
    <scope>NUCLEOTIDE SEQUENCE</scope>
</reference>
<dbReference type="CDD" id="cd00044">
    <property type="entry name" value="CysPc"/>
    <property type="match status" value="1"/>
</dbReference>
<dbReference type="FunFam" id="3.90.70.10:FF:000001">
    <property type="entry name" value="Calpain-1 catalytic subunit"/>
    <property type="match status" value="1"/>
</dbReference>
<dbReference type="InterPro" id="IPR000169">
    <property type="entry name" value="Pept_cys_AS"/>
</dbReference>
<dbReference type="SMART" id="SM00239">
    <property type="entry name" value="C2"/>
    <property type="match status" value="1"/>
</dbReference>
<dbReference type="AlphaFoldDB" id="A0A0P4WD95"/>
<dbReference type="InterPro" id="IPR022682">
    <property type="entry name" value="Calpain_domain_III"/>
</dbReference>
<sequence>MGLFTTTKKFRGQNYSRLKKECLNRGEKFSDPKFPPHDSTLYYSKQPPGVITWKRPHEIVDKPQLFIEGASAKDVTQGQLGNCWFVAACATLAGVKELWHKVIPDYKDQEYGELHPGIFNFRFWRFGEWVEVVIDDLLPTIEGKLIFTHSKERGEFWCALLEKAYAKLYGSYEALEGGNLSDALVDLTSGVSAHLDLTIGGYIDDFEKRKQLFKMMSKEMSEHSLMCCAITPHSHEETEMRTNVGLVKGHAYGVTACRKINIGDTGLFSIFKGAQKVRMVRLKNPWGEREWNGAFSDGSPEWSKVSASERQKLGLTFEDDGEFWMTFEDFLEHFTDLSICFLINTKFLSFSKTWQETTFFSSWTIGVQGHNTDRAGGCPNHKETFLRNPQYRFDVREETDDIIFQLMQRDAREHKQEGMQNLVIGFHIMKVEENRKYRVHRIHDAVATSDYIRTRSIFLREQLKQGRYVIIPTTFKPDETGDFLMRIFTSKDPDAKELVRDQPKNPWYSCFKKAVIVTTITVKCANNLEKQTAFGEWVNQAGAMYRSSLQKRRRKHHRRIIDVDPYRDSRDLSSPGKNLSLDHNVAKSEADAYCIIKCEGETVRTPVEKGTSNPKWNTTAIFYRSKPEQPIVIEIWNSNMLVDGFIGRAEVTAPINPTHTQVQLSLYGRRKEKTVEKQGQLLVQVYSDDDLTSI</sequence>
<evidence type="ECO:0000256" key="1">
    <source>
        <dbReference type="ARBA" id="ARBA00007623"/>
    </source>
</evidence>
<dbReference type="SUPFAM" id="SSF49562">
    <property type="entry name" value="C2 domain (Calcium/lipid-binding domain, CaLB)"/>
    <property type="match status" value="1"/>
</dbReference>
<accession>A0A0P4WD95</accession>
<dbReference type="CDD" id="cd04046">
    <property type="entry name" value="C2_Calpain"/>
    <property type="match status" value="1"/>
</dbReference>
<dbReference type="InterPro" id="IPR033884">
    <property type="entry name" value="C2_Calpain"/>
</dbReference>
<dbReference type="InterPro" id="IPR035892">
    <property type="entry name" value="C2_domain_sf"/>
</dbReference>
<dbReference type="PANTHER" id="PTHR10183:SF379">
    <property type="entry name" value="CALPAIN-5"/>
    <property type="match status" value="1"/>
</dbReference>
<dbReference type="Gene3D" id="2.60.40.150">
    <property type="entry name" value="C2 domain"/>
    <property type="match status" value="1"/>
</dbReference>
<dbReference type="InterPro" id="IPR022683">
    <property type="entry name" value="Calpain_III"/>
</dbReference>
<evidence type="ECO:0000256" key="4">
    <source>
        <dbReference type="ARBA" id="ARBA00022807"/>
    </source>
</evidence>
<keyword evidence="4 6" id="KW-0788">Thiol protease</keyword>
<organism evidence="9">
    <name type="scientific">Scylla olivacea</name>
    <name type="common">Orange mud crab</name>
    <name type="synonym">Cancer olivacea</name>
    <dbReference type="NCBI Taxonomy" id="85551"/>
    <lineage>
        <taxon>Eukaryota</taxon>
        <taxon>Metazoa</taxon>
        <taxon>Ecdysozoa</taxon>
        <taxon>Arthropoda</taxon>
        <taxon>Crustacea</taxon>
        <taxon>Multicrustacea</taxon>
        <taxon>Malacostraca</taxon>
        <taxon>Eumalacostraca</taxon>
        <taxon>Eucarida</taxon>
        <taxon>Decapoda</taxon>
        <taxon>Pleocyemata</taxon>
        <taxon>Brachyura</taxon>
        <taxon>Eubrachyura</taxon>
        <taxon>Portunoidea</taxon>
        <taxon>Portunidae</taxon>
        <taxon>Portuninae</taxon>
        <taxon>Scylla</taxon>
    </lineage>
</organism>
<dbReference type="Gene3D" id="3.90.70.10">
    <property type="entry name" value="Cysteine proteinases"/>
    <property type="match status" value="1"/>
</dbReference>
<dbReference type="GO" id="GO:0004198">
    <property type="term" value="F:calcium-dependent cysteine-type endopeptidase activity"/>
    <property type="evidence" value="ECO:0007669"/>
    <property type="project" value="InterPro"/>
</dbReference>
<evidence type="ECO:0000259" key="8">
    <source>
        <dbReference type="PROSITE" id="PS50203"/>
    </source>
</evidence>
<dbReference type="InterPro" id="IPR001300">
    <property type="entry name" value="Peptidase_C2_calpain_cat"/>
</dbReference>
<dbReference type="Pfam" id="PF01067">
    <property type="entry name" value="Calpain_III"/>
    <property type="match status" value="1"/>
</dbReference>
<keyword evidence="2 6" id="KW-0645">Protease</keyword>
<feature type="active site" evidence="5 6">
    <location>
        <position position="250"/>
    </location>
</feature>
<dbReference type="EMBL" id="GDRN01067601">
    <property type="protein sequence ID" value="JAI64345.1"/>
    <property type="molecule type" value="Transcribed_RNA"/>
</dbReference>
<dbReference type="PROSITE" id="PS00139">
    <property type="entry name" value="THIOL_PROTEASE_CYS"/>
    <property type="match status" value="1"/>
</dbReference>
<dbReference type="InterPro" id="IPR038765">
    <property type="entry name" value="Papain-like_cys_pep_sf"/>
</dbReference>
<feature type="domain" description="C2" evidence="7">
    <location>
        <begin position="540"/>
        <end position="668"/>
    </location>
</feature>
<proteinExistence type="inferred from homology"/>
<evidence type="ECO:0000313" key="9">
    <source>
        <dbReference type="EMBL" id="JAI64345.1"/>
    </source>
</evidence>
<dbReference type="PRINTS" id="PR00704">
    <property type="entry name" value="CALPAIN"/>
</dbReference>
<keyword evidence="3 6" id="KW-0378">Hydrolase</keyword>
<dbReference type="SMART" id="SM00720">
    <property type="entry name" value="calpain_III"/>
    <property type="match status" value="1"/>
</dbReference>
<evidence type="ECO:0000256" key="5">
    <source>
        <dbReference type="PIRSR" id="PIRSR622684-1"/>
    </source>
</evidence>
<dbReference type="InterPro" id="IPR000008">
    <property type="entry name" value="C2_dom"/>
</dbReference>
<dbReference type="FunFam" id="2.60.120.380:FF:000003">
    <property type="entry name" value="Calpain 5"/>
    <property type="match status" value="1"/>
</dbReference>
<evidence type="ECO:0000256" key="6">
    <source>
        <dbReference type="PROSITE-ProRule" id="PRU00239"/>
    </source>
</evidence>